<keyword evidence="6 8" id="KW-0460">Magnesium</keyword>
<keyword evidence="11" id="KW-1185">Reference proteome</keyword>
<keyword evidence="3 8" id="KW-0540">Nuclease</keyword>
<keyword evidence="5 8" id="KW-0378">Hydrolase</keyword>
<feature type="binding site" evidence="8">
    <location>
        <position position="4"/>
    </location>
    <ligand>
        <name>Mg(2+)</name>
        <dbReference type="ChEBI" id="CHEBI:18420"/>
    </ligand>
</feature>
<dbReference type="EC" id="3.1.-.-" evidence="8"/>
<dbReference type="GO" id="GO:0016787">
    <property type="term" value="F:hydrolase activity"/>
    <property type="evidence" value="ECO:0007669"/>
    <property type="project" value="UniProtKB-KW"/>
</dbReference>
<gene>
    <name evidence="8" type="primary">vapC</name>
    <name evidence="10" type="ORF">EXY23_07630</name>
</gene>
<dbReference type="HAMAP" id="MF_00265">
    <property type="entry name" value="VapC_Nob1"/>
    <property type="match status" value="1"/>
</dbReference>
<accession>A0A4R4DVK3</accession>
<dbReference type="PANTHER" id="PTHR33653:SF1">
    <property type="entry name" value="RIBONUCLEASE VAPC2"/>
    <property type="match status" value="1"/>
</dbReference>
<reference evidence="10 11" key="1">
    <citation type="submission" date="2019-03" db="EMBL/GenBank/DDBJ databases">
        <title>Paracraurococcus aquatilis NE82 genome sequence.</title>
        <authorList>
            <person name="Zhao Y."/>
            <person name="Du Z."/>
        </authorList>
    </citation>
    <scope>NUCLEOTIDE SEQUENCE [LARGE SCALE GENOMIC DNA]</scope>
    <source>
        <strain evidence="10 11">NE82</strain>
    </source>
</reference>
<evidence type="ECO:0000256" key="8">
    <source>
        <dbReference type="HAMAP-Rule" id="MF_00265"/>
    </source>
</evidence>
<dbReference type="InterPro" id="IPR002716">
    <property type="entry name" value="PIN_dom"/>
</dbReference>
<protein>
    <recommendedName>
        <fullName evidence="8">Ribonuclease VapC</fullName>
        <shortName evidence="8">RNase VapC</shortName>
        <ecNumber evidence="8">3.1.-.-</ecNumber>
    </recommendedName>
    <alternativeName>
        <fullName evidence="8">Toxin VapC</fullName>
    </alternativeName>
</protein>
<evidence type="ECO:0000256" key="3">
    <source>
        <dbReference type="ARBA" id="ARBA00022722"/>
    </source>
</evidence>
<sequence>MILDSSAVLVILRAEAGQREFAAAVVDADRRAISAANRLEAAIVIDSRGNDLARADFETFFEEYGVEIIPVTPALARLARAAYVTYGKGRHPAALNFGDCFAYALAQEPGEPLLFRGNDFPRNDVTPALPAERR</sequence>
<dbReference type="AlphaFoldDB" id="A0A4R4DVK3"/>
<evidence type="ECO:0000256" key="7">
    <source>
        <dbReference type="ARBA" id="ARBA00038093"/>
    </source>
</evidence>
<dbReference type="GO" id="GO:0000287">
    <property type="term" value="F:magnesium ion binding"/>
    <property type="evidence" value="ECO:0007669"/>
    <property type="project" value="UniProtKB-UniRule"/>
</dbReference>
<evidence type="ECO:0000313" key="11">
    <source>
        <dbReference type="Proteomes" id="UP000295023"/>
    </source>
</evidence>
<evidence type="ECO:0000313" key="10">
    <source>
        <dbReference type="EMBL" id="TCZ64503.1"/>
    </source>
</evidence>
<feature type="binding site" evidence="8">
    <location>
        <position position="99"/>
    </location>
    <ligand>
        <name>Mg(2+)</name>
        <dbReference type="ChEBI" id="CHEBI:18420"/>
    </ligand>
</feature>
<dbReference type="CDD" id="cd09871">
    <property type="entry name" value="PIN_MtVapC28-VapC30-like"/>
    <property type="match status" value="1"/>
</dbReference>
<comment type="caution">
    <text evidence="10">The sequence shown here is derived from an EMBL/GenBank/DDBJ whole genome shotgun (WGS) entry which is preliminary data.</text>
</comment>
<dbReference type="SUPFAM" id="SSF88723">
    <property type="entry name" value="PIN domain-like"/>
    <property type="match status" value="1"/>
</dbReference>
<dbReference type="Pfam" id="PF01850">
    <property type="entry name" value="PIN"/>
    <property type="match status" value="1"/>
</dbReference>
<dbReference type="GO" id="GO:0090729">
    <property type="term" value="F:toxin activity"/>
    <property type="evidence" value="ECO:0007669"/>
    <property type="project" value="UniProtKB-KW"/>
</dbReference>
<dbReference type="OrthoDB" id="32625at2"/>
<dbReference type="GO" id="GO:0004540">
    <property type="term" value="F:RNA nuclease activity"/>
    <property type="evidence" value="ECO:0007669"/>
    <property type="project" value="InterPro"/>
</dbReference>
<comment type="cofactor">
    <cofactor evidence="1 8">
        <name>Mg(2+)</name>
        <dbReference type="ChEBI" id="CHEBI:18420"/>
    </cofactor>
</comment>
<keyword evidence="2 8" id="KW-1277">Toxin-antitoxin system</keyword>
<dbReference type="InterPro" id="IPR022907">
    <property type="entry name" value="VapC_family"/>
</dbReference>
<dbReference type="InterPro" id="IPR029060">
    <property type="entry name" value="PIN-like_dom_sf"/>
</dbReference>
<feature type="domain" description="PIN" evidence="9">
    <location>
        <begin position="1"/>
        <end position="124"/>
    </location>
</feature>
<name>A0A4R4DVK3_9PROT</name>
<organism evidence="10 11">
    <name type="scientific">Roseicella aquatilis</name>
    <dbReference type="NCBI Taxonomy" id="2527868"/>
    <lineage>
        <taxon>Bacteria</taxon>
        <taxon>Pseudomonadati</taxon>
        <taxon>Pseudomonadota</taxon>
        <taxon>Alphaproteobacteria</taxon>
        <taxon>Acetobacterales</taxon>
        <taxon>Roseomonadaceae</taxon>
        <taxon>Roseicella</taxon>
    </lineage>
</organism>
<comment type="similarity">
    <text evidence="7 8">Belongs to the PINc/VapC protein family.</text>
</comment>
<dbReference type="InterPro" id="IPR050556">
    <property type="entry name" value="Type_II_TA_system_RNase"/>
</dbReference>
<dbReference type="Proteomes" id="UP000295023">
    <property type="component" value="Unassembled WGS sequence"/>
</dbReference>
<evidence type="ECO:0000256" key="4">
    <source>
        <dbReference type="ARBA" id="ARBA00022723"/>
    </source>
</evidence>
<evidence type="ECO:0000256" key="1">
    <source>
        <dbReference type="ARBA" id="ARBA00001946"/>
    </source>
</evidence>
<evidence type="ECO:0000256" key="2">
    <source>
        <dbReference type="ARBA" id="ARBA00022649"/>
    </source>
</evidence>
<keyword evidence="4 8" id="KW-0479">Metal-binding</keyword>
<keyword evidence="8" id="KW-0800">Toxin</keyword>
<evidence type="ECO:0000256" key="6">
    <source>
        <dbReference type="ARBA" id="ARBA00022842"/>
    </source>
</evidence>
<evidence type="ECO:0000259" key="9">
    <source>
        <dbReference type="Pfam" id="PF01850"/>
    </source>
</evidence>
<dbReference type="RefSeq" id="WP_132286485.1">
    <property type="nucleotide sequence ID" value="NZ_SKBM01000005.1"/>
</dbReference>
<proteinExistence type="inferred from homology"/>
<dbReference type="Gene3D" id="3.40.50.1010">
    <property type="entry name" value="5'-nuclease"/>
    <property type="match status" value="1"/>
</dbReference>
<evidence type="ECO:0000256" key="5">
    <source>
        <dbReference type="ARBA" id="ARBA00022801"/>
    </source>
</evidence>
<dbReference type="PANTHER" id="PTHR33653">
    <property type="entry name" value="RIBONUCLEASE VAPC2"/>
    <property type="match status" value="1"/>
</dbReference>
<comment type="function">
    <text evidence="8">Toxic component of a toxin-antitoxin (TA) system. An RNase.</text>
</comment>
<dbReference type="EMBL" id="SKBM01000005">
    <property type="protein sequence ID" value="TCZ64503.1"/>
    <property type="molecule type" value="Genomic_DNA"/>
</dbReference>